<accession>A0A6B4JKW7</accession>
<proteinExistence type="predicted"/>
<evidence type="ECO:0000313" key="2">
    <source>
        <dbReference type="Proteomes" id="UP000486903"/>
    </source>
</evidence>
<evidence type="ECO:0008006" key="3">
    <source>
        <dbReference type="Google" id="ProtNLM"/>
    </source>
</evidence>
<sequence>MKLILNGKEYKVDKINRKKNTIFNEAYEKIKVKAETNAEFNDNDLDLMVETIVKLYDEQFTEDEVNEDMEVADIIFNFMQVQIEIQSKLNSKIEKAQKAFTKGK</sequence>
<organism evidence="1 2">
    <name type="scientific">Clostridium botulinum</name>
    <dbReference type="NCBI Taxonomy" id="1491"/>
    <lineage>
        <taxon>Bacteria</taxon>
        <taxon>Bacillati</taxon>
        <taxon>Bacillota</taxon>
        <taxon>Clostridia</taxon>
        <taxon>Eubacteriales</taxon>
        <taxon>Clostridiaceae</taxon>
        <taxon>Clostridium</taxon>
    </lineage>
</organism>
<evidence type="ECO:0000313" key="1">
    <source>
        <dbReference type="EMBL" id="NFV25220.1"/>
    </source>
</evidence>
<protein>
    <recommendedName>
        <fullName evidence="3">Gp12 protein</fullName>
    </recommendedName>
</protein>
<name>A0A6B4JKW7_CLOBO</name>
<dbReference type="Pfam" id="PF23857">
    <property type="entry name" value="Phage_TAC_19"/>
    <property type="match status" value="1"/>
</dbReference>
<dbReference type="NCBIfam" id="NF047360">
    <property type="entry name" value="tail_chap_PVL"/>
    <property type="match status" value="1"/>
</dbReference>
<dbReference type="EMBL" id="SXFB01000002">
    <property type="protein sequence ID" value="NFV25220.1"/>
    <property type="molecule type" value="Genomic_DNA"/>
</dbReference>
<dbReference type="InterPro" id="IPR057006">
    <property type="entry name" value="Phage_TAC_19"/>
</dbReference>
<dbReference type="AlphaFoldDB" id="A0A6B4JKW7"/>
<reference evidence="1 2" key="1">
    <citation type="submission" date="2019-04" db="EMBL/GenBank/DDBJ databases">
        <title>Genome sequencing of Clostridium botulinum Groups I-IV and Clostridium butyricum.</title>
        <authorList>
            <person name="Brunt J."/>
            <person name="Van Vliet A.H.M."/>
            <person name="Stringer S.C."/>
            <person name="Carter A.T."/>
            <person name="Peck M.W."/>
        </authorList>
    </citation>
    <scope>NUCLEOTIDE SEQUENCE [LARGE SCALE GENOMIC DNA]</scope>
    <source>
        <strain evidence="1 2">BL81</strain>
    </source>
</reference>
<comment type="caution">
    <text evidence="1">The sequence shown here is derived from an EMBL/GenBank/DDBJ whole genome shotgun (WGS) entry which is preliminary data.</text>
</comment>
<gene>
    <name evidence="1" type="ORF">FDG31_03410</name>
</gene>
<dbReference type="Proteomes" id="UP000486903">
    <property type="component" value="Unassembled WGS sequence"/>
</dbReference>
<dbReference type="RefSeq" id="WP_003373780.1">
    <property type="nucleotide sequence ID" value="NZ_JACBBA010000002.1"/>
</dbReference>